<name>A0A7G7G8F3_9BACT</name>
<dbReference type="InterPro" id="IPR025459">
    <property type="entry name" value="DUF4279"/>
</dbReference>
<dbReference type="Proteomes" id="UP000515237">
    <property type="component" value="Chromosome"/>
</dbReference>
<dbReference type="Pfam" id="PF14106">
    <property type="entry name" value="DUF4279"/>
    <property type="match status" value="1"/>
</dbReference>
<evidence type="ECO:0008006" key="3">
    <source>
        <dbReference type="Google" id="ProtNLM"/>
    </source>
</evidence>
<keyword evidence="2" id="KW-1185">Reference proteome</keyword>
<gene>
    <name evidence="1" type="ORF">HUW51_12165</name>
</gene>
<proteinExistence type="predicted"/>
<evidence type="ECO:0000313" key="2">
    <source>
        <dbReference type="Proteomes" id="UP000515237"/>
    </source>
</evidence>
<dbReference type="AlphaFoldDB" id="A0A7G7G8F3"/>
<accession>A0A7G7G8F3</accession>
<dbReference type="RefSeq" id="WP_185274289.1">
    <property type="nucleotide sequence ID" value="NZ_CP055156.1"/>
</dbReference>
<protein>
    <recommendedName>
        <fullName evidence="3">DUF4279 domain-containing protein</fullName>
    </recommendedName>
</protein>
<dbReference type="KEGG" id="aswu:HUW51_12165"/>
<sequence length="150" mass="16938">MCVLRISGQNLNVEKLILLIDQKPVSIYRKGEPYLKSKPNGRKNKTSGINYNVSNASFDDLEKQIKDAIKFIKKYKAQIAEVTFDELVDGSTLDFGIDLRIGYQNVAIQADSFPSELLKLLGELNIDLGFTLYPPDLENQIEARADKKDK</sequence>
<evidence type="ECO:0000313" key="1">
    <source>
        <dbReference type="EMBL" id="QNF33437.1"/>
    </source>
</evidence>
<reference evidence="1 2" key="1">
    <citation type="journal article" date="2018" name="Int. J. Syst. Evol. Microbiol.">
        <title>Adhaeribacter swui sp. nov., isolated from wet mud.</title>
        <authorList>
            <person name="Kim D.U."/>
            <person name="Kim K.W."/>
            <person name="Kang M.S."/>
            <person name="Kim J.Y."/>
            <person name="Jang J.H."/>
            <person name="Kim M.K."/>
        </authorList>
    </citation>
    <scope>NUCLEOTIDE SEQUENCE [LARGE SCALE GENOMIC DNA]</scope>
    <source>
        <strain evidence="1 2">KCTC 52873</strain>
    </source>
</reference>
<dbReference type="EMBL" id="CP055156">
    <property type="protein sequence ID" value="QNF33437.1"/>
    <property type="molecule type" value="Genomic_DNA"/>
</dbReference>
<organism evidence="1 2">
    <name type="scientific">Adhaeribacter swui</name>
    <dbReference type="NCBI Taxonomy" id="2086471"/>
    <lineage>
        <taxon>Bacteria</taxon>
        <taxon>Pseudomonadati</taxon>
        <taxon>Bacteroidota</taxon>
        <taxon>Cytophagia</taxon>
        <taxon>Cytophagales</taxon>
        <taxon>Hymenobacteraceae</taxon>
        <taxon>Adhaeribacter</taxon>
    </lineage>
</organism>